<evidence type="ECO:0000313" key="7">
    <source>
        <dbReference type="Proteomes" id="UP001583193"/>
    </source>
</evidence>
<protein>
    <recommendedName>
        <fullName evidence="8">Zn(2)-C6 fungal-type domain-containing protein</fullName>
    </recommendedName>
</protein>
<evidence type="ECO:0000256" key="1">
    <source>
        <dbReference type="ARBA" id="ARBA00023015"/>
    </source>
</evidence>
<dbReference type="Gene3D" id="4.10.240.10">
    <property type="entry name" value="Zn(2)-C6 fungal-type DNA-binding domain"/>
    <property type="match status" value="1"/>
</dbReference>
<evidence type="ECO:0000256" key="4">
    <source>
        <dbReference type="ARBA" id="ARBA00023242"/>
    </source>
</evidence>
<reference evidence="6 7" key="1">
    <citation type="journal article" date="2024" name="IMA Fungus">
        <title>IMA Genome - F19 : A genome assembly and annotation guide to empower mycologists, including annotated draft genome sequences of Ceratocystis pirilliformis, Diaporthe australafricana, Fusarium ophioides, Paecilomyces lecythidis, and Sporothrix stenoceras.</title>
        <authorList>
            <person name="Aylward J."/>
            <person name="Wilson A.M."/>
            <person name="Visagie C.M."/>
            <person name="Spraker J."/>
            <person name="Barnes I."/>
            <person name="Buitendag C."/>
            <person name="Ceriani C."/>
            <person name="Del Mar Angel L."/>
            <person name="du Plessis D."/>
            <person name="Fuchs T."/>
            <person name="Gasser K."/>
            <person name="Kramer D."/>
            <person name="Li W."/>
            <person name="Munsamy K."/>
            <person name="Piso A."/>
            <person name="Price J.L."/>
            <person name="Sonnekus B."/>
            <person name="Thomas C."/>
            <person name="van der Nest A."/>
            <person name="van Dijk A."/>
            <person name="van Heerden A."/>
            <person name="van Vuuren N."/>
            <person name="Yilmaz N."/>
            <person name="Duong T.A."/>
            <person name="van der Merwe N.A."/>
            <person name="Wingfield M.J."/>
            <person name="Wingfield B.D."/>
        </authorList>
    </citation>
    <scope>NUCLEOTIDE SEQUENCE [LARGE SCALE GENOMIC DNA]</scope>
    <source>
        <strain evidence="6 7">CMW 18167</strain>
    </source>
</reference>
<evidence type="ECO:0008006" key="8">
    <source>
        <dbReference type="Google" id="ProtNLM"/>
    </source>
</evidence>
<feature type="compositionally biased region" description="Basic residues" evidence="5">
    <location>
        <begin position="94"/>
        <end position="106"/>
    </location>
</feature>
<accession>A0ABR3WWU3</accession>
<proteinExistence type="predicted"/>
<keyword evidence="3" id="KW-0804">Transcription</keyword>
<keyword evidence="4" id="KW-0539">Nucleus</keyword>
<evidence type="ECO:0000256" key="5">
    <source>
        <dbReference type="SAM" id="MobiDB-lite"/>
    </source>
</evidence>
<keyword evidence="7" id="KW-1185">Reference proteome</keyword>
<gene>
    <name evidence="6" type="ORF">Plec18167_008439</name>
</gene>
<keyword evidence="1" id="KW-0805">Transcription regulation</keyword>
<dbReference type="InterPro" id="IPR036864">
    <property type="entry name" value="Zn2-C6_fun-type_DNA-bd_sf"/>
</dbReference>
<dbReference type="Proteomes" id="UP001583193">
    <property type="component" value="Unassembled WGS sequence"/>
</dbReference>
<sequence length="198" mass="21374">MRSAGGYRRLVYQNGEYSIYSAYNADLPYQAAPGWRALCAMSPDEGEDLALFGCCLKVNKCPQVKCNASQRFPAPCSGCAKAGERCSVDPSFKRTPKRSLKPRHGHGHEEDEPSYRTPQSEGSGPEPTDPSSTPGEPLPGSDSSLTSVTAELRLGWKGSARFIHEATGVSFTSGVVAELLEEYEKSSGIFVFSLLTTI</sequence>
<organism evidence="6 7">
    <name type="scientific">Paecilomyces lecythidis</name>
    <dbReference type="NCBI Taxonomy" id="3004212"/>
    <lineage>
        <taxon>Eukaryota</taxon>
        <taxon>Fungi</taxon>
        <taxon>Dikarya</taxon>
        <taxon>Ascomycota</taxon>
        <taxon>Pezizomycotina</taxon>
        <taxon>Eurotiomycetes</taxon>
        <taxon>Eurotiomycetidae</taxon>
        <taxon>Eurotiales</taxon>
        <taxon>Thermoascaceae</taxon>
        <taxon>Paecilomyces</taxon>
    </lineage>
</organism>
<keyword evidence="2" id="KW-0238">DNA-binding</keyword>
<evidence type="ECO:0000313" key="6">
    <source>
        <dbReference type="EMBL" id="KAL1867973.1"/>
    </source>
</evidence>
<evidence type="ECO:0000256" key="3">
    <source>
        <dbReference type="ARBA" id="ARBA00023163"/>
    </source>
</evidence>
<dbReference type="EMBL" id="JAVDPF010000041">
    <property type="protein sequence ID" value="KAL1867973.1"/>
    <property type="molecule type" value="Genomic_DNA"/>
</dbReference>
<name>A0ABR3WWU3_9EURO</name>
<comment type="caution">
    <text evidence="6">The sequence shown here is derived from an EMBL/GenBank/DDBJ whole genome shotgun (WGS) entry which is preliminary data.</text>
</comment>
<feature type="region of interest" description="Disordered" evidence="5">
    <location>
        <begin position="79"/>
        <end position="144"/>
    </location>
</feature>
<evidence type="ECO:0000256" key="2">
    <source>
        <dbReference type="ARBA" id="ARBA00023125"/>
    </source>
</evidence>